<dbReference type="AlphaFoldDB" id="A0A9W6TIR9"/>
<dbReference type="SUPFAM" id="SSF56784">
    <property type="entry name" value="HAD-like"/>
    <property type="match status" value="1"/>
</dbReference>
<protein>
    <submittedName>
        <fullName evidence="1">Unnamed protein product</fullName>
    </submittedName>
</protein>
<evidence type="ECO:0000313" key="2">
    <source>
        <dbReference type="Proteomes" id="UP001165083"/>
    </source>
</evidence>
<dbReference type="OrthoDB" id="10255128at2759"/>
<dbReference type="Proteomes" id="UP001165083">
    <property type="component" value="Unassembled WGS sequence"/>
</dbReference>
<dbReference type="GO" id="GO:0005829">
    <property type="term" value="C:cytosol"/>
    <property type="evidence" value="ECO:0007669"/>
    <property type="project" value="TreeGrafter"/>
</dbReference>
<dbReference type="InterPro" id="IPR036412">
    <property type="entry name" value="HAD-like_sf"/>
</dbReference>
<accession>A0A9W6TIR9</accession>
<dbReference type="PANTHER" id="PTHR43198:SF2">
    <property type="entry name" value="SI:CH1073-67J19.1-RELATED"/>
    <property type="match status" value="1"/>
</dbReference>
<dbReference type="InterPro" id="IPR023214">
    <property type="entry name" value="HAD_sf"/>
</dbReference>
<proteinExistence type="predicted"/>
<gene>
    <name evidence="1" type="ORF">Plil01_000336700</name>
</gene>
<dbReference type="InterPro" id="IPR050967">
    <property type="entry name" value="Thiamine_Salvage_TenA"/>
</dbReference>
<keyword evidence="2" id="KW-1185">Reference proteome</keyword>
<evidence type="ECO:0000313" key="1">
    <source>
        <dbReference type="EMBL" id="GMF12809.1"/>
    </source>
</evidence>
<dbReference type="EMBL" id="BSXW01000131">
    <property type="protein sequence ID" value="GMF12809.1"/>
    <property type="molecule type" value="Genomic_DNA"/>
</dbReference>
<comment type="caution">
    <text evidence="1">The sequence shown here is derived from an EMBL/GenBank/DDBJ whole genome shotgun (WGS) entry which is preliminary data.</text>
</comment>
<name>A0A9W6TIR9_9STRA</name>
<sequence>MDAHGVATGEIEVNVQSPMDKARRVAELRAMHAEVQPTVVFVGDSTNDLLALLEADVGVWLAPDMTSSSSALLQQLVDLYGIDVLPLTNYSTLADSICAASDKHQGDYKPTFFTTTDWSHLRTIVRAQVQNGHT</sequence>
<reference evidence="1" key="1">
    <citation type="submission" date="2023-04" db="EMBL/GenBank/DDBJ databases">
        <title>Phytophthora lilii NBRC 32176.</title>
        <authorList>
            <person name="Ichikawa N."/>
            <person name="Sato H."/>
            <person name="Tonouchi N."/>
        </authorList>
    </citation>
    <scope>NUCLEOTIDE SEQUENCE</scope>
    <source>
        <strain evidence="1">NBRC 32176</strain>
    </source>
</reference>
<dbReference type="Gene3D" id="3.40.50.1000">
    <property type="entry name" value="HAD superfamily/HAD-like"/>
    <property type="match status" value="1"/>
</dbReference>
<organism evidence="1 2">
    <name type="scientific">Phytophthora lilii</name>
    <dbReference type="NCBI Taxonomy" id="2077276"/>
    <lineage>
        <taxon>Eukaryota</taxon>
        <taxon>Sar</taxon>
        <taxon>Stramenopiles</taxon>
        <taxon>Oomycota</taxon>
        <taxon>Peronosporomycetes</taxon>
        <taxon>Peronosporales</taxon>
        <taxon>Peronosporaceae</taxon>
        <taxon>Phytophthora</taxon>
    </lineage>
</organism>
<dbReference type="PANTHER" id="PTHR43198">
    <property type="entry name" value="BIFUNCTIONAL TH2 PROTEIN"/>
    <property type="match status" value="1"/>
</dbReference>